<keyword evidence="2" id="KW-1185">Reference proteome</keyword>
<name>A0ABP7XIY2_9ACTN</name>
<comment type="caution">
    <text evidence="1">The sequence shown here is derived from an EMBL/GenBank/DDBJ whole genome shotgun (WGS) entry which is preliminary data.</text>
</comment>
<dbReference type="RefSeq" id="WP_344733385.1">
    <property type="nucleotide sequence ID" value="NZ_BAAAZH010000014.1"/>
</dbReference>
<sequence>MSGGPALAGLAGRLGFSITVPQSWYELELRPALRDDAIRRMVDERTRGIPELWEQRGAVRALLTRQAADAWDSGAVYAAGFALPTEDGPITGSCTISLVEDPSAAADAAPIGLDERFTERPRGADPLAPWSRSSIVQLDGGTSCARSVGIDDAPLPGGGLVRHVFAVTAVPVRDSARLFLLAFSSPVLPLVDELHELFDAVASTFRVVPLEADAREGDRR</sequence>
<dbReference type="Proteomes" id="UP001501495">
    <property type="component" value="Unassembled WGS sequence"/>
</dbReference>
<evidence type="ECO:0000313" key="2">
    <source>
        <dbReference type="Proteomes" id="UP001501495"/>
    </source>
</evidence>
<protein>
    <submittedName>
        <fullName evidence="1">Uncharacterized protein</fullName>
    </submittedName>
</protein>
<evidence type="ECO:0000313" key="1">
    <source>
        <dbReference type="EMBL" id="GAA4119304.1"/>
    </source>
</evidence>
<proteinExistence type="predicted"/>
<reference evidence="2" key="1">
    <citation type="journal article" date="2019" name="Int. J. Syst. Evol. Microbiol.">
        <title>The Global Catalogue of Microorganisms (GCM) 10K type strain sequencing project: providing services to taxonomists for standard genome sequencing and annotation.</title>
        <authorList>
            <consortium name="The Broad Institute Genomics Platform"/>
            <consortium name="The Broad Institute Genome Sequencing Center for Infectious Disease"/>
            <person name="Wu L."/>
            <person name="Ma J."/>
        </authorList>
    </citation>
    <scope>NUCLEOTIDE SEQUENCE [LARGE SCALE GENOMIC DNA]</scope>
    <source>
        <strain evidence="2">JCM 16703</strain>
    </source>
</reference>
<organism evidence="1 2">
    <name type="scientific">Nocardioides fonticola</name>
    <dbReference type="NCBI Taxonomy" id="450363"/>
    <lineage>
        <taxon>Bacteria</taxon>
        <taxon>Bacillati</taxon>
        <taxon>Actinomycetota</taxon>
        <taxon>Actinomycetes</taxon>
        <taxon>Propionibacteriales</taxon>
        <taxon>Nocardioidaceae</taxon>
        <taxon>Nocardioides</taxon>
    </lineage>
</organism>
<gene>
    <name evidence="1" type="ORF">GCM10022215_21650</name>
</gene>
<accession>A0ABP7XIY2</accession>
<dbReference type="EMBL" id="BAAAZH010000014">
    <property type="protein sequence ID" value="GAA4119304.1"/>
    <property type="molecule type" value="Genomic_DNA"/>
</dbReference>